<dbReference type="SUPFAM" id="SSF55729">
    <property type="entry name" value="Acyl-CoA N-acyltransferases (Nat)"/>
    <property type="match status" value="1"/>
</dbReference>
<keyword evidence="2" id="KW-1185">Reference proteome</keyword>
<sequence>MIRKARKEDISRIAEILVFVKRIKFRPIFQDDDFSFGELQVISVAKQYIDEGIIDNILVYDDGIVKGFIRVEGNEIVELYVDYFFQNQSIGSALIEYAKAHYPITFLWAIEKNQDAIRFYEAHGFHLTDTKKFEEGTTEYLVMLTREES</sequence>
<protein>
    <submittedName>
        <fullName evidence="1">Putative acetyltransferase</fullName>
    </submittedName>
</protein>
<evidence type="ECO:0000313" key="2">
    <source>
        <dbReference type="Proteomes" id="UP000183629"/>
    </source>
</evidence>
<dbReference type="GeneID" id="57920244"/>
<organism evidence="1 2">
    <name type="scientific">Streptococcus gallolyticus</name>
    <dbReference type="NCBI Taxonomy" id="315405"/>
    <lineage>
        <taxon>Bacteria</taxon>
        <taxon>Bacillati</taxon>
        <taxon>Bacillota</taxon>
        <taxon>Bacilli</taxon>
        <taxon>Lactobacillales</taxon>
        <taxon>Streptococcaceae</taxon>
        <taxon>Streptococcus</taxon>
    </lineage>
</organism>
<dbReference type="Gene3D" id="3.40.630.30">
    <property type="match status" value="1"/>
</dbReference>
<dbReference type="AlphaFoldDB" id="A0A1I7HCE2"/>
<dbReference type="GO" id="GO:0016747">
    <property type="term" value="F:acyltransferase activity, transferring groups other than amino-acyl groups"/>
    <property type="evidence" value="ECO:0007669"/>
    <property type="project" value="InterPro"/>
</dbReference>
<keyword evidence="1" id="KW-0808">Transferase</keyword>
<proteinExistence type="predicted"/>
<dbReference type="InterPro" id="IPR000182">
    <property type="entry name" value="GNAT_dom"/>
</dbReference>
<gene>
    <name evidence="1" type="ORF">SAMN05660328_10323</name>
</gene>
<name>A0A1I7HCE2_9STRE</name>
<dbReference type="RefSeq" id="WP_009854513.1">
    <property type="nucleotide sequence ID" value="NZ_CP054015.1"/>
</dbReference>
<dbReference type="Proteomes" id="UP000183629">
    <property type="component" value="Unassembled WGS sequence"/>
</dbReference>
<dbReference type="EMBL" id="FPBN01000003">
    <property type="protein sequence ID" value="SFU58341.1"/>
    <property type="molecule type" value="Genomic_DNA"/>
</dbReference>
<dbReference type="InterPro" id="IPR016181">
    <property type="entry name" value="Acyl_CoA_acyltransferase"/>
</dbReference>
<dbReference type="Pfam" id="PF13508">
    <property type="entry name" value="Acetyltransf_7"/>
    <property type="match status" value="1"/>
</dbReference>
<accession>A0A1I7HCE2</accession>
<dbReference type="PROSITE" id="PS51186">
    <property type="entry name" value="GNAT"/>
    <property type="match status" value="1"/>
</dbReference>
<dbReference type="CDD" id="cd04301">
    <property type="entry name" value="NAT_SF"/>
    <property type="match status" value="1"/>
</dbReference>
<evidence type="ECO:0000313" key="1">
    <source>
        <dbReference type="EMBL" id="SFU58341.1"/>
    </source>
</evidence>
<reference evidence="2" key="1">
    <citation type="submission" date="2016-10" db="EMBL/GenBank/DDBJ databases">
        <authorList>
            <person name="Varghese N."/>
            <person name="Submissions S."/>
        </authorList>
    </citation>
    <scope>NUCLEOTIDE SEQUENCE [LARGE SCALE GENOMIC DNA]</scope>
    <source>
        <strain evidence="2">LMG 15572</strain>
    </source>
</reference>